<dbReference type="Proteomes" id="UP000007875">
    <property type="component" value="Unassembled WGS sequence"/>
</dbReference>
<dbReference type="PANTHER" id="PTHR11616">
    <property type="entry name" value="SODIUM/CHLORIDE DEPENDENT TRANSPORTER"/>
    <property type="match status" value="1"/>
</dbReference>
<reference evidence="9" key="1">
    <citation type="submission" date="2003-08" db="EMBL/GenBank/DDBJ databases">
        <authorList>
            <person name="Birren B."/>
            <person name="Nusbaum C."/>
            <person name="Abebe A."/>
            <person name="Abouelleil A."/>
            <person name="Adekoya E."/>
            <person name="Ait-zahra M."/>
            <person name="Allen N."/>
            <person name="Allen T."/>
            <person name="An P."/>
            <person name="Anderson M."/>
            <person name="Anderson S."/>
            <person name="Arachchi H."/>
            <person name="Armbruster J."/>
            <person name="Bachantsang P."/>
            <person name="Baldwin J."/>
            <person name="Barry A."/>
            <person name="Bayul T."/>
            <person name="Blitshsteyn B."/>
            <person name="Bloom T."/>
            <person name="Blye J."/>
            <person name="Boguslavskiy L."/>
            <person name="Borowsky M."/>
            <person name="Boukhgalter B."/>
            <person name="Brunache A."/>
            <person name="Butler J."/>
            <person name="Calixte N."/>
            <person name="Calvo S."/>
            <person name="Camarata J."/>
            <person name="Campo K."/>
            <person name="Chang J."/>
            <person name="Cheshatsang Y."/>
            <person name="Citroen M."/>
            <person name="Collymore A."/>
            <person name="Considine T."/>
            <person name="Cook A."/>
            <person name="Cooke P."/>
            <person name="Corum B."/>
            <person name="Cuomo C."/>
            <person name="David R."/>
            <person name="Dawoe T."/>
            <person name="Degray S."/>
            <person name="Dodge S."/>
            <person name="Dooley K."/>
            <person name="Dorje P."/>
            <person name="Dorjee K."/>
            <person name="Dorris L."/>
            <person name="Duffey N."/>
            <person name="Dupes A."/>
            <person name="Elkins T."/>
            <person name="Engels R."/>
            <person name="Erickson J."/>
            <person name="Farina A."/>
            <person name="Faro S."/>
            <person name="Ferreira P."/>
            <person name="Fischer H."/>
            <person name="Fitzgerald M."/>
            <person name="Foley K."/>
            <person name="Gage D."/>
            <person name="Galagan J."/>
            <person name="Gearin G."/>
            <person name="Gnerre S."/>
            <person name="Gnirke A."/>
            <person name="Goyette A."/>
            <person name="Graham J."/>
            <person name="Grandbois E."/>
            <person name="Gyaltsen K."/>
            <person name="Hafez N."/>
            <person name="Hagopian D."/>
            <person name="Hagos B."/>
            <person name="Hall J."/>
            <person name="Hatcher B."/>
            <person name="Heller A."/>
            <person name="Higgins H."/>
            <person name="Honan T."/>
            <person name="Horn A."/>
            <person name="Houde N."/>
            <person name="Hughes L."/>
            <person name="Hulme W."/>
            <person name="Husby E."/>
            <person name="Iliev I."/>
            <person name="Jaffe D."/>
            <person name="Jones C."/>
            <person name="Kamal M."/>
            <person name="Kamat A."/>
            <person name="Kamvysselis M."/>
            <person name="Karlsson E."/>
            <person name="Kells C."/>
            <person name="Kieu A."/>
            <person name="Kisner P."/>
            <person name="Kodira C."/>
            <person name="Kulbokas E."/>
            <person name="Labutti K."/>
            <person name="Lama D."/>
            <person name="Landers T."/>
            <person name="Leger J."/>
            <person name="Levine S."/>
            <person name="Lewis D."/>
            <person name="Lewis T."/>
            <person name="Lindblad-toh K."/>
            <person name="Liu X."/>
            <person name="Lokyitsang T."/>
            <person name="Lokyitsang Y."/>
            <person name="Lucien O."/>
            <person name="Lui A."/>
            <person name="Ma L.J."/>
            <person name="Mabbitt R."/>
            <person name="Macdonald J."/>
            <person name="Maclean C."/>
            <person name="Major J."/>
            <person name="Manning J."/>
            <person name="Marabella R."/>
            <person name="Maru K."/>
            <person name="Matthews C."/>
            <person name="Mauceli E."/>
            <person name="Mccarthy M."/>
            <person name="Mcdonough S."/>
            <person name="Mcghee T."/>
            <person name="Meldrim J."/>
            <person name="Meneus L."/>
            <person name="Mesirov J."/>
            <person name="Mihalev A."/>
            <person name="Mihova T."/>
            <person name="Mikkelsen T."/>
            <person name="Mlenga V."/>
            <person name="Moru K."/>
            <person name="Mozes J."/>
            <person name="Mulrain L."/>
            <person name="Munson G."/>
            <person name="Naylor J."/>
            <person name="Newes C."/>
            <person name="Nguyen C."/>
            <person name="Nguyen N."/>
            <person name="Nguyen T."/>
            <person name="Nicol R."/>
            <person name="Nielsen C."/>
            <person name="Nizzari M."/>
            <person name="Norbu C."/>
            <person name="Norbu N."/>
            <person name="O'donnell P."/>
            <person name="Okoawo O."/>
            <person name="O'leary S."/>
            <person name="Omotosho B."/>
            <person name="O'neill K."/>
            <person name="Osman S."/>
            <person name="Parker S."/>
            <person name="Perrin D."/>
            <person name="Phunkhang P."/>
            <person name="Piqani B."/>
            <person name="Purcell S."/>
            <person name="Rachupka T."/>
            <person name="Ramasamy U."/>
            <person name="Rameau R."/>
            <person name="Ray V."/>
            <person name="Raymond C."/>
            <person name="Retta R."/>
            <person name="Richardson S."/>
            <person name="Rise C."/>
            <person name="Rodriguez J."/>
            <person name="Rogers J."/>
            <person name="Rogov P."/>
            <person name="Rutman M."/>
            <person name="Schupbach R."/>
            <person name="Seaman C."/>
            <person name="Settipalli S."/>
            <person name="Sharpe T."/>
            <person name="Sheridan J."/>
            <person name="Sherpa N."/>
            <person name="Shi J."/>
            <person name="Smirnov S."/>
            <person name="Smith C."/>
            <person name="Sougnez C."/>
            <person name="Spencer B."/>
            <person name="Stalker J."/>
            <person name="Stange-thomann N."/>
            <person name="Stavropoulos S."/>
            <person name="Stetson K."/>
            <person name="Stone C."/>
            <person name="Stone S."/>
            <person name="Stubbs M."/>
            <person name="Talamas J."/>
            <person name="Tchuinga P."/>
            <person name="Tenzing P."/>
            <person name="Tesfaye S."/>
            <person name="Theodore J."/>
            <person name="Thoulutsang Y."/>
            <person name="Topham K."/>
            <person name="Towey S."/>
            <person name="Tsamla T."/>
            <person name="Tsomo N."/>
            <person name="Vallee D."/>
            <person name="Vassiliev H."/>
            <person name="Venkataraman V."/>
            <person name="Vinson J."/>
            <person name="Vo A."/>
            <person name="Wade C."/>
            <person name="Wang S."/>
            <person name="Wangchuk T."/>
            <person name="Wangdi T."/>
            <person name="Whittaker C."/>
            <person name="Wilkinson J."/>
            <person name="Wu Y."/>
            <person name="Wyman D."/>
            <person name="Yadav S."/>
            <person name="Yang S."/>
            <person name="Yang X."/>
            <person name="Yeager S."/>
            <person name="Yee E."/>
            <person name="Young G."/>
            <person name="Zainoun J."/>
            <person name="Zembeck L."/>
            <person name="Zimmer A."/>
            <person name="Zody M."/>
            <person name="Lander E."/>
        </authorList>
    </citation>
    <scope>NUCLEOTIDE SEQUENCE [LARGE SCALE GENOMIC DNA]</scope>
</reference>
<dbReference type="PRINTS" id="PR00176">
    <property type="entry name" value="NANEUSMPORT"/>
</dbReference>
<dbReference type="InterPro" id="IPR000175">
    <property type="entry name" value="Na/ntran_symport"/>
</dbReference>
<evidence type="ECO:0000256" key="5">
    <source>
        <dbReference type="ARBA" id="ARBA00023136"/>
    </source>
</evidence>
<keyword evidence="4 7" id="KW-1133">Transmembrane helix</keyword>
<keyword evidence="5 7" id="KW-0472">Membrane</keyword>
<reference evidence="8" key="3">
    <citation type="submission" date="2025-09" db="UniProtKB">
        <authorList>
            <consortium name="Ensembl"/>
        </authorList>
    </citation>
    <scope>IDENTIFICATION</scope>
</reference>
<evidence type="ECO:0000256" key="2">
    <source>
        <dbReference type="ARBA" id="ARBA00022448"/>
    </source>
</evidence>
<dbReference type="Ensembl" id="ENSCSAVT00000001347.1">
    <property type="protein sequence ID" value="ENSCSAVP00000001331.1"/>
    <property type="gene ID" value="ENSCSAVG00000000736.1"/>
</dbReference>
<feature type="transmembrane region" description="Helical" evidence="7">
    <location>
        <begin position="207"/>
        <end position="228"/>
    </location>
</feature>
<evidence type="ECO:0000256" key="1">
    <source>
        <dbReference type="ARBA" id="ARBA00004141"/>
    </source>
</evidence>
<evidence type="ECO:0000313" key="8">
    <source>
        <dbReference type="Ensembl" id="ENSCSAVP00000001331.1"/>
    </source>
</evidence>
<feature type="transmembrane region" description="Helical" evidence="7">
    <location>
        <begin position="124"/>
        <end position="148"/>
    </location>
</feature>
<dbReference type="SUPFAM" id="SSF161070">
    <property type="entry name" value="SNF-like"/>
    <property type="match status" value="1"/>
</dbReference>
<keyword evidence="2" id="KW-0813">Transport</keyword>
<feature type="transmembrane region" description="Helical" evidence="7">
    <location>
        <begin position="169"/>
        <end position="187"/>
    </location>
</feature>
<dbReference type="GO" id="GO:0035725">
    <property type="term" value="P:sodium ion transmembrane transport"/>
    <property type="evidence" value="ECO:0007669"/>
    <property type="project" value="TreeGrafter"/>
</dbReference>
<reference evidence="8" key="2">
    <citation type="submission" date="2025-08" db="UniProtKB">
        <authorList>
            <consortium name="Ensembl"/>
        </authorList>
    </citation>
    <scope>IDENTIFICATION</scope>
</reference>
<dbReference type="GO" id="GO:0005886">
    <property type="term" value="C:plasma membrane"/>
    <property type="evidence" value="ECO:0007669"/>
    <property type="project" value="TreeGrafter"/>
</dbReference>
<dbReference type="InterPro" id="IPR037272">
    <property type="entry name" value="SNS_sf"/>
</dbReference>
<proteinExistence type="predicted"/>
<keyword evidence="3 7" id="KW-0812">Transmembrane</keyword>
<evidence type="ECO:0000256" key="3">
    <source>
        <dbReference type="ARBA" id="ARBA00022692"/>
    </source>
</evidence>
<keyword evidence="6" id="KW-0915">Sodium</keyword>
<sequence length="269" mass="30378">MTSFLAGFTIFSLLGNIAEVMQKNVSDVVASGPGLAFQIYPIGLSMLPVPQLWNALFFLMIITVAIDSQFCCLEGFVTIVCDSWKWARKNRELFTALLCFSIFLVGLVFVTKGGIYVFEIFNNYAVSGIALLFLVTMECIGIGWVYGADRFYDNLKEMIGYYPSNYLKICWKFATPALTMSVFLFFVVKYKPLKIGDYVYPDWANAIGWLMCLSSCICVPACAVYQLMKHPGNLQEKYTKARKSKYNIKVDVTHNEKSGHTGKYISHDI</sequence>
<evidence type="ECO:0008006" key="10">
    <source>
        <dbReference type="Google" id="ProtNLM"/>
    </source>
</evidence>
<evidence type="ECO:0000256" key="7">
    <source>
        <dbReference type="SAM" id="Phobius"/>
    </source>
</evidence>
<keyword evidence="6" id="KW-0479">Metal-binding</keyword>
<evidence type="ECO:0000256" key="6">
    <source>
        <dbReference type="PIRSR" id="PIRSR600175-1"/>
    </source>
</evidence>
<evidence type="ECO:0000313" key="9">
    <source>
        <dbReference type="Proteomes" id="UP000007875"/>
    </source>
</evidence>
<dbReference type="GO" id="GO:0006865">
    <property type="term" value="P:amino acid transport"/>
    <property type="evidence" value="ECO:0007669"/>
    <property type="project" value="TreeGrafter"/>
</dbReference>
<dbReference type="AlphaFoldDB" id="H2Y7N3"/>
<feature type="binding site" evidence="6">
    <location>
        <position position="68"/>
    </location>
    <ligand>
        <name>Na(+)</name>
        <dbReference type="ChEBI" id="CHEBI:29101"/>
        <label>1</label>
    </ligand>
</feature>
<dbReference type="GeneTree" id="ENSGT00940000165957"/>
<dbReference type="GO" id="GO:0046872">
    <property type="term" value="F:metal ion binding"/>
    <property type="evidence" value="ECO:0007669"/>
    <property type="project" value="UniProtKB-KW"/>
</dbReference>
<keyword evidence="9" id="KW-1185">Reference proteome</keyword>
<feature type="transmembrane region" description="Helical" evidence="7">
    <location>
        <begin position="55"/>
        <end position="81"/>
    </location>
</feature>
<dbReference type="Pfam" id="PF00209">
    <property type="entry name" value="SNF"/>
    <property type="match status" value="1"/>
</dbReference>
<evidence type="ECO:0000256" key="4">
    <source>
        <dbReference type="ARBA" id="ARBA00022989"/>
    </source>
</evidence>
<name>H2Y7N3_CIOSA</name>
<protein>
    <recommendedName>
        <fullName evidence="10">Transporter</fullName>
    </recommendedName>
</protein>
<dbReference type="PANTHER" id="PTHR11616:SF309">
    <property type="entry name" value="TRANSPORTER"/>
    <property type="match status" value="1"/>
</dbReference>
<accession>H2Y7N3</accession>
<organism evidence="8 9">
    <name type="scientific">Ciona savignyi</name>
    <name type="common">Pacific transparent sea squirt</name>
    <dbReference type="NCBI Taxonomy" id="51511"/>
    <lineage>
        <taxon>Eukaryota</taxon>
        <taxon>Metazoa</taxon>
        <taxon>Chordata</taxon>
        <taxon>Tunicata</taxon>
        <taxon>Ascidiacea</taxon>
        <taxon>Phlebobranchia</taxon>
        <taxon>Cionidae</taxon>
        <taxon>Ciona</taxon>
    </lineage>
</organism>
<comment type="subcellular location">
    <subcellularLocation>
        <location evidence="1">Membrane</location>
        <topology evidence="1">Multi-pass membrane protein</topology>
    </subcellularLocation>
</comment>
<feature type="transmembrane region" description="Helical" evidence="7">
    <location>
        <begin position="93"/>
        <end position="118"/>
    </location>
</feature>
<dbReference type="HOGENOM" id="CLU_006855_8_2_1"/>
<dbReference type="PROSITE" id="PS50267">
    <property type="entry name" value="NA_NEUROTRAN_SYMP_3"/>
    <property type="match status" value="1"/>
</dbReference>
<feature type="binding site" evidence="6">
    <location>
        <position position="67"/>
    </location>
    <ligand>
        <name>Na(+)</name>
        <dbReference type="ChEBI" id="CHEBI:29101"/>
        <label>1</label>
    </ligand>
</feature>